<protein>
    <recommendedName>
        <fullName evidence="4">Ammosamide/lymphostin RiPP family protein</fullName>
    </recommendedName>
</protein>
<sequence length="63" mass="7029">MSTNDVSQDRDETTPETPTPHDEAAEMDDLGDLDDLDDLDFDLDEVENKIAPLALADLDRPAW</sequence>
<reference evidence="3" key="1">
    <citation type="journal article" date="2019" name="Int. J. Syst. Evol. Microbiol.">
        <title>The Global Catalogue of Microorganisms (GCM) 10K type strain sequencing project: providing services to taxonomists for standard genome sequencing and annotation.</title>
        <authorList>
            <consortium name="The Broad Institute Genomics Platform"/>
            <consortium name="The Broad Institute Genome Sequencing Center for Infectious Disease"/>
            <person name="Wu L."/>
            <person name="Ma J."/>
        </authorList>
    </citation>
    <scope>NUCLEOTIDE SEQUENCE [LARGE SCALE GENOMIC DNA]</scope>
    <source>
        <strain evidence="3">JCM 6242</strain>
    </source>
</reference>
<evidence type="ECO:0008006" key="4">
    <source>
        <dbReference type="Google" id="ProtNLM"/>
    </source>
</evidence>
<evidence type="ECO:0000313" key="3">
    <source>
        <dbReference type="Proteomes" id="UP001500831"/>
    </source>
</evidence>
<proteinExistence type="predicted"/>
<gene>
    <name evidence="2" type="ORF">GCM10010517_72470</name>
</gene>
<accession>A0ABP6IRB1</accession>
<feature type="compositionally biased region" description="Acidic residues" evidence="1">
    <location>
        <begin position="25"/>
        <end position="37"/>
    </location>
</feature>
<name>A0ABP6IRB1_9ACTN</name>
<feature type="compositionally biased region" description="Basic and acidic residues" evidence="1">
    <location>
        <begin position="7"/>
        <end position="24"/>
    </location>
</feature>
<keyword evidence="3" id="KW-1185">Reference proteome</keyword>
<dbReference type="Proteomes" id="UP001500831">
    <property type="component" value="Unassembled WGS sequence"/>
</dbReference>
<comment type="caution">
    <text evidence="2">The sequence shown here is derived from an EMBL/GenBank/DDBJ whole genome shotgun (WGS) entry which is preliminary data.</text>
</comment>
<evidence type="ECO:0000256" key="1">
    <source>
        <dbReference type="SAM" id="MobiDB-lite"/>
    </source>
</evidence>
<dbReference type="NCBIfam" id="NF033737">
    <property type="entry name" value="Amm_Lyn_leader"/>
    <property type="match status" value="1"/>
</dbReference>
<dbReference type="EMBL" id="BAAAVI010000085">
    <property type="protein sequence ID" value="GAA2906259.1"/>
    <property type="molecule type" value="Genomic_DNA"/>
</dbReference>
<organism evidence="2 3">
    <name type="scientific">Streptosporangium fragile</name>
    <dbReference type="NCBI Taxonomy" id="46186"/>
    <lineage>
        <taxon>Bacteria</taxon>
        <taxon>Bacillati</taxon>
        <taxon>Actinomycetota</taxon>
        <taxon>Actinomycetes</taxon>
        <taxon>Streptosporangiales</taxon>
        <taxon>Streptosporangiaceae</taxon>
        <taxon>Streptosporangium</taxon>
    </lineage>
</organism>
<feature type="region of interest" description="Disordered" evidence="1">
    <location>
        <begin position="1"/>
        <end position="37"/>
    </location>
</feature>
<evidence type="ECO:0000313" key="2">
    <source>
        <dbReference type="EMBL" id="GAA2906259.1"/>
    </source>
</evidence>
<dbReference type="RefSeq" id="WP_425582097.1">
    <property type="nucleotide sequence ID" value="NZ_BAAAVI010000085.1"/>
</dbReference>